<evidence type="ECO:0000313" key="9">
    <source>
        <dbReference type="EMBL" id="KAJ8102770.1"/>
    </source>
</evidence>
<reference evidence="9" key="1">
    <citation type="submission" date="2023-03" db="EMBL/GenBank/DDBJ databases">
        <title>Near-Complete genome sequence of Lipomyces tetrasporous NRRL Y-64009, an oleaginous yeast capable of growing on lignocellulosic hydrolysates.</title>
        <authorList>
            <consortium name="Lawrence Berkeley National Laboratory"/>
            <person name="Jagtap S.S."/>
            <person name="Liu J.-J."/>
            <person name="Walukiewicz H.E."/>
            <person name="Pangilinan J."/>
            <person name="Lipzen A."/>
            <person name="Ahrendt S."/>
            <person name="Koriabine M."/>
            <person name="Cobaugh K."/>
            <person name="Salamov A."/>
            <person name="Yoshinaga Y."/>
            <person name="Ng V."/>
            <person name="Daum C."/>
            <person name="Grigoriev I.V."/>
            <person name="Slininger P.J."/>
            <person name="Dien B.S."/>
            <person name="Jin Y.-S."/>
            <person name="Rao C.V."/>
        </authorList>
    </citation>
    <scope>NUCLEOTIDE SEQUENCE</scope>
    <source>
        <strain evidence="9">NRRL Y-64009</strain>
    </source>
</reference>
<feature type="transmembrane region" description="Helical" evidence="7">
    <location>
        <begin position="323"/>
        <end position="346"/>
    </location>
</feature>
<accession>A0AAD7QWE8</accession>
<dbReference type="GO" id="GO:0012505">
    <property type="term" value="C:endomembrane system"/>
    <property type="evidence" value="ECO:0007669"/>
    <property type="project" value="UniProtKB-SubCell"/>
</dbReference>
<dbReference type="RefSeq" id="XP_056046220.1">
    <property type="nucleotide sequence ID" value="XM_056189856.1"/>
</dbReference>
<evidence type="ECO:0000256" key="3">
    <source>
        <dbReference type="ARBA" id="ARBA00022448"/>
    </source>
</evidence>
<evidence type="ECO:0000256" key="6">
    <source>
        <dbReference type="ARBA" id="ARBA00023136"/>
    </source>
</evidence>
<dbReference type="AlphaFoldDB" id="A0AAD7QWE8"/>
<dbReference type="Proteomes" id="UP001217417">
    <property type="component" value="Unassembled WGS sequence"/>
</dbReference>
<keyword evidence="10" id="KW-1185">Reference proteome</keyword>
<proteinExistence type="inferred from homology"/>
<protein>
    <submittedName>
        <fullName evidence="9">Major facilitator superfamily domain-containing protein</fullName>
    </submittedName>
</protein>
<sequence length="552" mass="60068">MKHDDIIDESARLLNGDIDRAAAAELAELDIEANEPNDFLERQVLQSSSVSLIFLSLYIGVFLAALDGTVVATLLAHISSEFHEFRSVSWIATAYLIAVAACQPLYGKLSDILGRKSLLLFSNATFAIGCIFCGIANNIWFLVFARIIAGIGGAGLTSLSSITLNDLVPLRQRSLLQGIGSVLYNAGASLGGVFGGFITETLGWRWAFLLQVPFVVISSVAIYFNLKSKPAPLSSDSASEIADKLSRIDFAGSITLVLSLVLYLLGLSIGGNYVSWSSLPVFIAFSLGSIFLSAFIYVELYLAREPIIPITLLMDRTIFGASFTNWLIMMINYTQLFYIPIYFIAIRGISPTQAGTNIIPNFLGSAVGAIFSGTVMRTTGRYWWITMSSAFILTFGSILINTYSLTTPKWAQILYIMIAGLGFGGLLNCTLIAMVAAVPPELQAVTTAIQYGFRGTGSTVGVAIASAIFQNVLGKKLDQYIVGPDKSDIISRVTDSIEDIDYIPIEYKPDVVQAYLDAFHGVFYFAIFLAALVIVTCGMMREHVLHRTFDRK</sequence>
<evidence type="ECO:0000256" key="7">
    <source>
        <dbReference type="SAM" id="Phobius"/>
    </source>
</evidence>
<feature type="transmembrane region" description="Helical" evidence="7">
    <location>
        <begin position="52"/>
        <end position="76"/>
    </location>
</feature>
<feature type="transmembrane region" description="Helical" evidence="7">
    <location>
        <begin position="247"/>
        <end position="269"/>
    </location>
</feature>
<gene>
    <name evidence="9" type="ORF">POJ06DRAFT_280079</name>
</gene>
<dbReference type="InterPro" id="IPR036259">
    <property type="entry name" value="MFS_trans_sf"/>
</dbReference>
<feature type="transmembrane region" description="Helical" evidence="7">
    <location>
        <begin position="88"/>
        <end position="106"/>
    </location>
</feature>
<organism evidence="9 10">
    <name type="scientific">Lipomyces tetrasporus</name>
    <dbReference type="NCBI Taxonomy" id="54092"/>
    <lineage>
        <taxon>Eukaryota</taxon>
        <taxon>Fungi</taxon>
        <taxon>Dikarya</taxon>
        <taxon>Ascomycota</taxon>
        <taxon>Saccharomycotina</taxon>
        <taxon>Lipomycetes</taxon>
        <taxon>Lipomycetales</taxon>
        <taxon>Lipomycetaceae</taxon>
        <taxon>Lipomyces</taxon>
    </lineage>
</organism>
<keyword evidence="3" id="KW-0813">Transport</keyword>
<feature type="transmembrane region" description="Helical" evidence="7">
    <location>
        <begin position="382"/>
        <end position="401"/>
    </location>
</feature>
<dbReference type="EMBL" id="JARPMG010000002">
    <property type="protein sequence ID" value="KAJ8102770.1"/>
    <property type="molecule type" value="Genomic_DNA"/>
</dbReference>
<dbReference type="PANTHER" id="PTHR23501">
    <property type="entry name" value="MAJOR FACILITATOR SUPERFAMILY"/>
    <property type="match status" value="1"/>
</dbReference>
<feature type="transmembrane region" description="Helical" evidence="7">
    <location>
        <begin position="118"/>
        <end position="141"/>
    </location>
</feature>
<feature type="transmembrane region" description="Helical" evidence="7">
    <location>
        <begin position="413"/>
        <end position="439"/>
    </location>
</feature>
<comment type="similarity">
    <text evidence="2">Belongs to the major facilitator superfamily.</text>
</comment>
<feature type="transmembrane region" description="Helical" evidence="7">
    <location>
        <begin position="175"/>
        <end position="198"/>
    </location>
</feature>
<evidence type="ECO:0000256" key="4">
    <source>
        <dbReference type="ARBA" id="ARBA00022692"/>
    </source>
</evidence>
<dbReference type="GeneID" id="80885022"/>
<evidence type="ECO:0000256" key="5">
    <source>
        <dbReference type="ARBA" id="ARBA00022989"/>
    </source>
</evidence>
<feature type="transmembrane region" description="Helical" evidence="7">
    <location>
        <begin position="147"/>
        <end position="168"/>
    </location>
</feature>
<dbReference type="Pfam" id="PF07690">
    <property type="entry name" value="MFS_1"/>
    <property type="match status" value="1"/>
</dbReference>
<dbReference type="CDD" id="cd17502">
    <property type="entry name" value="MFS_Azr1_MDR_like"/>
    <property type="match status" value="1"/>
</dbReference>
<keyword evidence="5 7" id="KW-1133">Transmembrane helix</keyword>
<keyword evidence="6 7" id="KW-0472">Membrane</keyword>
<dbReference type="GO" id="GO:0015174">
    <property type="term" value="F:basic amino acid transmembrane transporter activity"/>
    <property type="evidence" value="ECO:0007669"/>
    <property type="project" value="TreeGrafter"/>
</dbReference>
<evidence type="ECO:0000259" key="8">
    <source>
        <dbReference type="PROSITE" id="PS50850"/>
    </source>
</evidence>
<dbReference type="GO" id="GO:0000329">
    <property type="term" value="C:fungal-type vacuole membrane"/>
    <property type="evidence" value="ECO:0007669"/>
    <property type="project" value="TreeGrafter"/>
</dbReference>
<comment type="caution">
    <text evidence="9">The sequence shown here is derived from an EMBL/GenBank/DDBJ whole genome shotgun (WGS) entry which is preliminary data.</text>
</comment>
<dbReference type="Gene3D" id="1.20.1250.20">
    <property type="entry name" value="MFS general substrate transporter like domains"/>
    <property type="match status" value="1"/>
</dbReference>
<evidence type="ECO:0000256" key="1">
    <source>
        <dbReference type="ARBA" id="ARBA00004127"/>
    </source>
</evidence>
<feature type="transmembrane region" description="Helical" evidence="7">
    <location>
        <begin position="518"/>
        <end position="539"/>
    </location>
</feature>
<comment type="subcellular location">
    <subcellularLocation>
        <location evidence="1">Endomembrane system</location>
        <topology evidence="1">Multi-pass membrane protein</topology>
    </subcellularLocation>
</comment>
<dbReference type="SUPFAM" id="SSF103473">
    <property type="entry name" value="MFS general substrate transporter"/>
    <property type="match status" value="1"/>
</dbReference>
<feature type="transmembrane region" description="Helical" evidence="7">
    <location>
        <begin position="358"/>
        <end position="375"/>
    </location>
</feature>
<dbReference type="InterPro" id="IPR011701">
    <property type="entry name" value="MFS"/>
</dbReference>
<feature type="transmembrane region" description="Helical" evidence="7">
    <location>
        <begin position="281"/>
        <end position="302"/>
    </location>
</feature>
<evidence type="ECO:0000313" key="10">
    <source>
        <dbReference type="Proteomes" id="UP001217417"/>
    </source>
</evidence>
<feature type="transmembrane region" description="Helical" evidence="7">
    <location>
        <begin position="204"/>
        <end position="226"/>
    </location>
</feature>
<evidence type="ECO:0000256" key="2">
    <source>
        <dbReference type="ARBA" id="ARBA00008335"/>
    </source>
</evidence>
<keyword evidence="4 7" id="KW-0812">Transmembrane</keyword>
<dbReference type="PANTHER" id="PTHR23501:SF191">
    <property type="entry name" value="VACUOLAR BASIC AMINO ACID TRANSPORTER 4"/>
    <property type="match status" value="1"/>
</dbReference>
<dbReference type="InterPro" id="IPR020846">
    <property type="entry name" value="MFS_dom"/>
</dbReference>
<name>A0AAD7QWE8_9ASCO</name>
<dbReference type="PROSITE" id="PS50850">
    <property type="entry name" value="MFS"/>
    <property type="match status" value="1"/>
</dbReference>
<feature type="domain" description="Major facilitator superfamily (MFS) profile" evidence="8">
    <location>
        <begin position="53"/>
        <end position="545"/>
    </location>
</feature>